<dbReference type="Proteomes" id="UP001140949">
    <property type="component" value="Unassembled WGS sequence"/>
</dbReference>
<reference evidence="2" key="2">
    <citation type="submission" date="2023-04" db="EMBL/GenBank/DDBJ databases">
        <authorList>
            <person name="Bruccoleri R.E."/>
            <person name="Oakeley E.J."/>
            <person name="Faust A.-M."/>
            <person name="Dessus-Babus S."/>
            <person name="Altorfer M."/>
            <person name="Burckhardt D."/>
            <person name="Oertli M."/>
            <person name="Naumann U."/>
            <person name="Petersen F."/>
            <person name="Wong J."/>
        </authorList>
    </citation>
    <scope>NUCLEOTIDE SEQUENCE</scope>
    <source>
        <strain evidence="2">GSM-AAB239-AS_SAM_17_03QT</strain>
        <tissue evidence="2">Leaf</tissue>
    </source>
</reference>
<name>A0AAX6ES63_IRIPA</name>
<feature type="region of interest" description="Disordered" evidence="1">
    <location>
        <begin position="103"/>
        <end position="134"/>
    </location>
</feature>
<evidence type="ECO:0000313" key="3">
    <source>
        <dbReference type="Proteomes" id="UP001140949"/>
    </source>
</evidence>
<dbReference type="AlphaFoldDB" id="A0AAX6ES63"/>
<reference evidence="2" key="1">
    <citation type="journal article" date="2023" name="GigaByte">
        <title>Genome assembly of the bearded iris, Iris pallida Lam.</title>
        <authorList>
            <person name="Bruccoleri R.E."/>
            <person name="Oakeley E.J."/>
            <person name="Faust A.M.E."/>
            <person name="Altorfer M."/>
            <person name="Dessus-Babus S."/>
            <person name="Burckhardt D."/>
            <person name="Oertli M."/>
            <person name="Naumann U."/>
            <person name="Petersen F."/>
            <person name="Wong J."/>
        </authorList>
    </citation>
    <scope>NUCLEOTIDE SEQUENCE</scope>
    <source>
        <strain evidence="2">GSM-AAB239-AS_SAM_17_03QT</strain>
    </source>
</reference>
<evidence type="ECO:0000256" key="1">
    <source>
        <dbReference type="SAM" id="MobiDB-lite"/>
    </source>
</evidence>
<comment type="caution">
    <text evidence="2">The sequence shown here is derived from an EMBL/GenBank/DDBJ whole genome shotgun (WGS) entry which is preliminary data.</text>
</comment>
<keyword evidence="3" id="KW-1185">Reference proteome</keyword>
<feature type="compositionally biased region" description="Low complexity" evidence="1">
    <location>
        <begin position="123"/>
        <end position="134"/>
    </location>
</feature>
<gene>
    <name evidence="2" type="ORF">M6B38_106995</name>
</gene>
<dbReference type="PANTHER" id="PTHR36078:SF2">
    <property type="entry name" value="OS09G0473966 PROTEIN"/>
    <property type="match status" value="1"/>
</dbReference>
<dbReference type="EMBL" id="JANAVB010034415">
    <property type="protein sequence ID" value="KAJ6807012.1"/>
    <property type="molecule type" value="Genomic_DNA"/>
</dbReference>
<sequence>MASPAASSPTPPPLPATSDAINNQDAEASESKPEVDIFQDADIAERAEKLKKYESAYAHRLKVKYFSKKGFHGGDIFDNETVIDNETIKSSRWPCTRSFTHPVQIHEDQIGSPSSAAETSGTPSKKQPSSKKSS</sequence>
<proteinExistence type="predicted"/>
<organism evidence="2 3">
    <name type="scientific">Iris pallida</name>
    <name type="common">Sweet iris</name>
    <dbReference type="NCBI Taxonomy" id="29817"/>
    <lineage>
        <taxon>Eukaryota</taxon>
        <taxon>Viridiplantae</taxon>
        <taxon>Streptophyta</taxon>
        <taxon>Embryophyta</taxon>
        <taxon>Tracheophyta</taxon>
        <taxon>Spermatophyta</taxon>
        <taxon>Magnoliopsida</taxon>
        <taxon>Liliopsida</taxon>
        <taxon>Asparagales</taxon>
        <taxon>Iridaceae</taxon>
        <taxon>Iridoideae</taxon>
        <taxon>Irideae</taxon>
        <taxon>Iris</taxon>
    </lineage>
</organism>
<accession>A0AAX6ES63</accession>
<protein>
    <submittedName>
        <fullName evidence="2">Uncharacterized protein</fullName>
    </submittedName>
</protein>
<evidence type="ECO:0000313" key="2">
    <source>
        <dbReference type="EMBL" id="KAJ6807012.1"/>
    </source>
</evidence>
<feature type="compositionally biased region" description="Polar residues" evidence="1">
    <location>
        <begin position="111"/>
        <end position="122"/>
    </location>
</feature>
<dbReference type="PANTHER" id="PTHR36078">
    <property type="entry name" value="BNACNNG21220D PROTEIN"/>
    <property type="match status" value="1"/>
</dbReference>
<feature type="region of interest" description="Disordered" evidence="1">
    <location>
        <begin position="1"/>
        <end position="37"/>
    </location>
</feature>